<comment type="caution">
    <text evidence="1">The sequence shown here is derived from an EMBL/GenBank/DDBJ whole genome shotgun (WGS) entry which is preliminary data.</text>
</comment>
<reference evidence="2" key="1">
    <citation type="journal article" date="2019" name="Int. J. Syst. Evol. Microbiol.">
        <title>The Global Catalogue of Microorganisms (GCM) 10K type strain sequencing project: providing services to taxonomists for standard genome sequencing and annotation.</title>
        <authorList>
            <consortium name="The Broad Institute Genomics Platform"/>
            <consortium name="The Broad Institute Genome Sequencing Center for Infectious Disease"/>
            <person name="Wu L."/>
            <person name="Ma J."/>
        </authorList>
    </citation>
    <scope>NUCLEOTIDE SEQUENCE [LARGE SCALE GENOMIC DNA]</scope>
    <source>
        <strain evidence="2">KCTC 42423</strain>
    </source>
</reference>
<dbReference type="Pfam" id="PF05133">
    <property type="entry name" value="SPP1_portal"/>
    <property type="match status" value="1"/>
</dbReference>
<keyword evidence="2" id="KW-1185">Reference proteome</keyword>
<organism evidence="1 2">
    <name type="scientific">Aquimarina hainanensis</name>
    <dbReference type="NCBI Taxonomy" id="1578017"/>
    <lineage>
        <taxon>Bacteria</taxon>
        <taxon>Pseudomonadati</taxon>
        <taxon>Bacteroidota</taxon>
        <taxon>Flavobacteriia</taxon>
        <taxon>Flavobacteriales</taxon>
        <taxon>Flavobacteriaceae</taxon>
        <taxon>Aquimarina</taxon>
    </lineage>
</organism>
<protein>
    <submittedName>
        <fullName evidence="1">Phage portal protein</fullName>
    </submittedName>
</protein>
<evidence type="ECO:0000313" key="2">
    <source>
        <dbReference type="Proteomes" id="UP001597459"/>
    </source>
</evidence>
<sequence length="456" mass="51629">MEIKTKSDHAAILKALKANGKDRDKIEDLMAEYKDIDRNLRDSQVDRIQKDKIVGDKRKIVRGVRLPIPFQHKIVNTATAFEVGAGSTITPETENALSEFVVPLWKKLRLDDKIQQAVSLRKSELQCALLFCFEAPQKSTLYTKLTGANKGKTPKCRVLENKNGNMYPYYDAFGGMKAFTWEFKEIIDDKERSSTWVYTDTKIHKYQENIYLGSEIHGFSKIPIVYTDQDYVEWHVAKKLIDRIEVSLSKLAASNDYAGHPLLLLYGDVDGAPNKDEDGKAFHIRPTRDEEGKVIWGDVKFLVNEQAPEAARLELDKLEKFIYSLTSTPDISFDNIKGLRASGVAIHLMFLDAMIKARMNEGRNRTMIERSLNILKSGITTTTKTSLKYLEQDTTFDVTFKSIIPQDINNTVQTVATAIESGFASKLTGVKMAGLTKDIKEEIELIKKDQESVNND</sequence>
<dbReference type="EMBL" id="JBHULX010000033">
    <property type="protein sequence ID" value="MFD2592305.1"/>
    <property type="molecule type" value="Genomic_DNA"/>
</dbReference>
<proteinExistence type="predicted"/>
<dbReference type="Proteomes" id="UP001597459">
    <property type="component" value="Unassembled WGS sequence"/>
</dbReference>
<dbReference type="InterPro" id="IPR021145">
    <property type="entry name" value="Portal_protein_SPP1_Gp6-like"/>
</dbReference>
<dbReference type="RefSeq" id="WP_378256723.1">
    <property type="nucleotide sequence ID" value="NZ_JBHSJV010000001.1"/>
</dbReference>
<evidence type="ECO:0000313" key="1">
    <source>
        <dbReference type="EMBL" id="MFD2592305.1"/>
    </source>
</evidence>
<name>A0ABW5ND14_9FLAO</name>
<accession>A0ABW5ND14</accession>
<gene>
    <name evidence="1" type="ORF">ACFSTE_15815</name>
</gene>